<dbReference type="RefSeq" id="WP_200748491.1">
    <property type="nucleotide sequence ID" value="NZ_JAEOAH010000006.1"/>
</dbReference>
<dbReference type="EMBL" id="JAEOAH010000006">
    <property type="protein sequence ID" value="MBK3494674.1"/>
    <property type="molecule type" value="Genomic_DNA"/>
</dbReference>
<comment type="caution">
    <text evidence="1">The sequence shown here is derived from an EMBL/GenBank/DDBJ whole genome shotgun (WGS) entry which is preliminary data.</text>
</comment>
<organism evidence="1 2">
    <name type="scientific">Viridibacillus soli</name>
    <dbReference type="NCBI Taxonomy" id="2798301"/>
    <lineage>
        <taxon>Bacteria</taxon>
        <taxon>Bacillati</taxon>
        <taxon>Bacillota</taxon>
        <taxon>Bacilli</taxon>
        <taxon>Bacillales</taxon>
        <taxon>Caryophanaceae</taxon>
        <taxon>Viridibacillus</taxon>
    </lineage>
</organism>
<proteinExistence type="predicted"/>
<sequence length="144" mass="16979">MQHFKMQMEKIWEDETFFQLRWQLANEVCAFTVDVYTDYEALGELRKGVSEFAHFKRNEFKIVFGKDSETSADYLSMRFFNLDSLGHIGIEIEADNKKEIPDAARVHLYIKAVLHDLDVIVDQLSKFIREETEEIRCIAFDTET</sequence>
<evidence type="ECO:0000313" key="2">
    <source>
        <dbReference type="Proteomes" id="UP000618943"/>
    </source>
</evidence>
<dbReference type="Proteomes" id="UP000618943">
    <property type="component" value="Unassembled WGS sequence"/>
</dbReference>
<reference evidence="1 2" key="1">
    <citation type="submission" date="2020-12" db="EMBL/GenBank/DDBJ databases">
        <title>YIM B01967 draft genome.</title>
        <authorList>
            <person name="Yan X."/>
        </authorList>
    </citation>
    <scope>NUCLEOTIDE SEQUENCE [LARGE SCALE GENOMIC DNA]</scope>
    <source>
        <strain evidence="1 2">YIM B01967</strain>
    </source>
</reference>
<keyword evidence="2" id="KW-1185">Reference proteome</keyword>
<evidence type="ECO:0000313" key="1">
    <source>
        <dbReference type="EMBL" id="MBK3494674.1"/>
    </source>
</evidence>
<accession>A0ABS1H5J4</accession>
<protein>
    <submittedName>
        <fullName evidence="1">Uncharacterized protein</fullName>
    </submittedName>
</protein>
<name>A0ABS1H5J4_9BACL</name>
<gene>
    <name evidence="1" type="ORF">JFL43_07350</name>
</gene>